<reference evidence="2 3" key="1">
    <citation type="journal article" date="2013" name="Genome Announc.">
        <title>Whole-Genome Sequence of Microcystis aeruginosa TAIHU98, a Nontoxic Bloom-Forming Strain Isolated from Taihu Lake, China.</title>
        <authorList>
            <person name="Yang C."/>
            <person name="Zhang W."/>
            <person name="Ren M."/>
            <person name="Song L."/>
            <person name="Li T."/>
            <person name="Zhao J."/>
        </authorList>
    </citation>
    <scope>NUCLEOTIDE SEQUENCE [LARGE SCALE GENOMIC DNA]</scope>
    <source>
        <strain evidence="2 3">TAIHU98</strain>
    </source>
</reference>
<evidence type="ECO:0000313" key="2">
    <source>
        <dbReference type="EMBL" id="ELP54064.1"/>
    </source>
</evidence>
<accession>L7E4X2</accession>
<organism evidence="2 3">
    <name type="scientific">Microcystis aeruginosa TAIHU98</name>
    <dbReference type="NCBI Taxonomy" id="1134457"/>
    <lineage>
        <taxon>Bacteria</taxon>
        <taxon>Bacillati</taxon>
        <taxon>Cyanobacteriota</taxon>
        <taxon>Cyanophyceae</taxon>
        <taxon>Oscillatoriophycideae</taxon>
        <taxon>Chroococcales</taxon>
        <taxon>Microcystaceae</taxon>
        <taxon>Microcystis</taxon>
    </lineage>
</organism>
<dbReference type="EMBL" id="ANKQ01000002">
    <property type="protein sequence ID" value="ELP54064.1"/>
    <property type="molecule type" value="Genomic_DNA"/>
</dbReference>
<protein>
    <submittedName>
        <fullName evidence="2">Uncharacterized protein</fullName>
    </submittedName>
</protein>
<keyword evidence="1" id="KW-0812">Transmembrane</keyword>
<dbReference type="PATRIC" id="fig|1134457.3.peg.3310"/>
<dbReference type="Proteomes" id="UP000010932">
    <property type="component" value="Unassembled WGS sequence"/>
</dbReference>
<dbReference type="AlphaFoldDB" id="L7E4X2"/>
<feature type="transmembrane region" description="Helical" evidence="1">
    <location>
        <begin position="41"/>
        <end position="64"/>
    </location>
</feature>
<sequence>MRPDLQELEITLGELKRLTGLTWQRYQKSRGVYLLRPIRPLLALQMSFWSIIGMISGFVALSALYDIVGGRYNTVYQPTGRESLIWVFVICFPISIVCFWLLGRIGNKYNKKNVFGKEISQYYQLILNINILDELEAVGNPVKLNEREKVLEALRINRENLVRVLQTERILRENPQFSPEQFNIDLSGLRSLQATEKATEYGRFLDEALQIGVSVQTEMRKLENKRLGL</sequence>
<comment type="caution">
    <text evidence="2">The sequence shown here is derived from an EMBL/GenBank/DDBJ whole genome shotgun (WGS) entry which is preliminary data.</text>
</comment>
<proteinExistence type="predicted"/>
<name>L7E4X2_MICAE</name>
<evidence type="ECO:0000313" key="3">
    <source>
        <dbReference type="Proteomes" id="UP000010932"/>
    </source>
</evidence>
<evidence type="ECO:0000256" key="1">
    <source>
        <dbReference type="SAM" id="Phobius"/>
    </source>
</evidence>
<feature type="transmembrane region" description="Helical" evidence="1">
    <location>
        <begin position="84"/>
        <end position="102"/>
    </location>
</feature>
<gene>
    <name evidence="2" type="ORF">O53_2878</name>
</gene>
<keyword evidence="1" id="KW-0472">Membrane</keyword>
<keyword evidence="1" id="KW-1133">Transmembrane helix</keyword>
<dbReference type="RefSeq" id="WP_002736511.1">
    <property type="nucleotide sequence ID" value="NZ_ANKQ01000002.1"/>
</dbReference>